<feature type="domain" description="Response regulatory" evidence="10">
    <location>
        <begin position="2"/>
        <end position="116"/>
    </location>
</feature>
<dbReference type="InterPro" id="IPR011006">
    <property type="entry name" value="CheY-like_superfamily"/>
</dbReference>
<dbReference type="InterPro" id="IPR001867">
    <property type="entry name" value="OmpR/PhoB-type_DNA-bd"/>
</dbReference>
<evidence type="ECO:0000259" key="11">
    <source>
        <dbReference type="PROSITE" id="PS51755"/>
    </source>
</evidence>
<evidence type="ECO:0000256" key="2">
    <source>
        <dbReference type="ARBA" id="ARBA00022553"/>
    </source>
</evidence>
<dbReference type="InterPro" id="IPR036388">
    <property type="entry name" value="WH-like_DNA-bd_sf"/>
</dbReference>
<reference evidence="12 13" key="2">
    <citation type="submission" date="2023-06" db="EMBL/GenBank/DDBJ databases">
        <title>Identification and characterization of horizontal gene transfer across gut microbiota members of farm animals based on homology search.</title>
        <authorList>
            <person name="Schwarzerova J."/>
            <person name="Nykrynova M."/>
            <person name="Jureckova K."/>
            <person name="Cejkova D."/>
            <person name="Rychlik I."/>
        </authorList>
    </citation>
    <scope>NUCLEOTIDE SEQUENCE [LARGE SCALE GENOMIC DNA]</scope>
    <source>
        <strain evidence="12 13">ET340</strain>
    </source>
</reference>
<dbReference type="Gene3D" id="1.10.10.10">
    <property type="entry name" value="Winged helix-like DNA-binding domain superfamily/Winged helix DNA-binding domain"/>
    <property type="match status" value="1"/>
</dbReference>
<dbReference type="InterPro" id="IPR039420">
    <property type="entry name" value="WalR-like"/>
</dbReference>
<evidence type="ECO:0000256" key="1">
    <source>
        <dbReference type="ARBA" id="ARBA00018672"/>
    </source>
</evidence>
<gene>
    <name evidence="12" type="ORF">QUW08_09055</name>
</gene>
<dbReference type="PANTHER" id="PTHR48111">
    <property type="entry name" value="REGULATOR OF RPOS"/>
    <property type="match status" value="1"/>
</dbReference>
<feature type="domain" description="OmpR/PhoB-type" evidence="11">
    <location>
        <begin position="124"/>
        <end position="222"/>
    </location>
</feature>
<dbReference type="PROSITE" id="PS51755">
    <property type="entry name" value="OMPR_PHOB"/>
    <property type="match status" value="1"/>
</dbReference>
<dbReference type="Proteomes" id="UP001529380">
    <property type="component" value="Unassembled WGS sequence"/>
</dbReference>
<dbReference type="RefSeq" id="WP_289599957.1">
    <property type="nucleotide sequence ID" value="NZ_JAUDCL010000014.1"/>
</dbReference>
<comment type="function">
    <text evidence="7">May play the central regulatory role in sporulation. It may be an element of the effector pathway responsible for the activation of sporulation genes in response to nutritional stress. Spo0A may act in concert with spo0H (a sigma factor) to control the expression of some genes that are critical to the sporulation process.</text>
</comment>
<evidence type="ECO:0000256" key="8">
    <source>
        <dbReference type="PROSITE-ProRule" id="PRU00169"/>
    </source>
</evidence>
<keyword evidence="3" id="KW-0902">Two-component regulatory system</keyword>
<reference evidence="12 13" key="3">
    <citation type="submission" date="2023-06" db="EMBL/GenBank/DDBJ databases">
        <authorList>
            <person name="Zeman M."/>
            <person name="Kubasova T."/>
            <person name="Jahodarova E."/>
            <person name="Nykrynova M."/>
            <person name="Rychlik I."/>
        </authorList>
    </citation>
    <scope>NUCLEOTIDE SEQUENCE [LARGE SCALE GENOMIC DNA]</scope>
    <source>
        <strain evidence="12 13">ET340</strain>
    </source>
</reference>
<keyword evidence="2 8" id="KW-0597">Phosphoprotein</keyword>
<dbReference type="Gene3D" id="3.40.50.2300">
    <property type="match status" value="1"/>
</dbReference>
<evidence type="ECO:0000259" key="10">
    <source>
        <dbReference type="PROSITE" id="PS50110"/>
    </source>
</evidence>
<evidence type="ECO:0000256" key="4">
    <source>
        <dbReference type="ARBA" id="ARBA00023015"/>
    </source>
</evidence>
<dbReference type="SMART" id="SM00862">
    <property type="entry name" value="Trans_reg_C"/>
    <property type="match status" value="1"/>
</dbReference>
<proteinExistence type="predicted"/>
<evidence type="ECO:0000313" key="12">
    <source>
        <dbReference type="EMBL" id="MDM8201437.1"/>
    </source>
</evidence>
<evidence type="ECO:0000256" key="5">
    <source>
        <dbReference type="ARBA" id="ARBA00023125"/>
    </source>
</evidence>
<evidence type="ECO:0000256" key="9">
    <source>
        <dbReference type="PROSITE-ProRule" id="PRU01091"/>
    </source>
</evidence>
<keyword evidence="6" id="KW-0804">Transcription</keyword>
<organism evidence="12 13">
    <name type="scientific">Allofournierella massiliensis</name>
    <dbReference type="NCBI Taxonomy" id="1650663"/>
    <lineage>
        <taxon>Bacteria</taxon>
        <taxon>Bacillati</taxon>
        <taxon>Bacillota</taxon>
        <taxon>Clostridia</taxon>
        <taxon>Eubacteriales</taxon>
        <taxon>Oscillospiraceae</taxon>
        <taxon>Allofournierella</taxon>
    </lineage>
</organism>
<protein>
    <recommendedName>
        <fullName evidence="1">Stage 0 sporulation protein A homolog</fullName>
    </recommendedName>
</protein>
<keyword evidence="5 9" id="KW-0238">DNA-binding</keyword>
<name>A0ABT7URC8_9FIRM</name>
<keyword evidence="13" id="KW-1185">Reference proteome</keyword>
<dbReference type="Pfam" id="PF00486">
    <property type="entry name" value="Trans_reg_C"/>
    <property type="match status" value="1"/>
</dbReference>
<evidence type="ECO:0000256" key="3">
    <source>
        <dbReference type="ARBA" id="ARBA00023012"/>
    </source>
</evidence>
<dbReference type="PROSITE" id="PS50110">
    <property type="entry name" value="RESPONSE_REGULATORY"/>
    <property type="match status" value="1"/>
</dbReference>
<comment type="caution">
    <text evidence="12">The sequence shown here is derived from an EMBL/GenBank/DDBJ whole genome shotgun (WGS) entry which is preliminary data.</text>
</comment>
<feature type="DNA-binding region" description="OmpR/PhoB-type" evidence="9">
    <location>
        <begin position="124"/>
        <end position="222"/>
    </location>
</feature>
<dbReference type="SUPFAM" id="SSF52172">
    <property type="entry name" value="CheY-like"/>
    <property type="match status" value="1"/>
</dbReference>
<dbReference type="Gene3D" id="6.10.250.690">
    <property type="match status" value="1"/>
</dbReference>
<dbReference type="PANTHER" id="PTHR48111:SF1">
    <property type="entry name" value="TWO-COMPONENT RESPONSE REGULATOR ORR33"/>
    <property type="match status" value="1"/>
</dbReference>
<dbReference type="EMBL" id="JAUDCL010000014">
    <property type="protein sequence ID" value="MDM8201437.1"/>
    <property type="molecule type" value="Genomic_DNA"/>
</dbReference>
<dbReference type="SMART" id="SM00448">
    <property type="entry name" value="REC"/>
    <property type="match status" value="1"/>
</dbReference>
<reference evidence="13" key="1">
    <citation type="submission" date="2023-06" db="EMBL/GenBank/DDBJ databases">
        <title>Identification and characterization of horizontal gene transfer across gut microbiota members of farm animals based on homology search.</title>
        <authorList>
            <person name="Zeman M."/>
            <person name="Kubasova T."/>
            <person name="Jahodarova E."/>
            <person name="Nykrynova M."/>
            <person name="Rychlik I."/>
        </authorList>
    </citation>
    <scope>NUCLEOTIDE SEQUENCE [LARGE SCALE GENOMIC DNA]</scope>
    <source>
        <strain evidence="13">ET340</strain>
    </source>
</reference>
<dbReference type="CDD" id="cd19935">
    <property type="entry name" value="REC_OmpR_CusR-like"/>
    <property type="match status" value="1"/>
</dbReference>
<feature type="modified residue" description="4-aspartylphosphate" evidence="8">
    <location>
        <position position="51"/>
    </location>
</feature>
<evidence type="ECO:0000256" key="6">
    <source>
        <dbReference type="ARBA" id="ARBA00023163"/>
    </source>
</evidence>
<evidence type="ECO:0000256" key="7">
    <source>
        <dbReference type="ARBA" id="ARBA00024867"/>
    </source>
</evidence>
<dbReference type="InterPro" id="IPR001789">
    <property type="entry name" value="Sig_transdc_resp-reg_receiver"/>
</dbReference>
<sequence length="227" mass="24853">MRILLIEDDEALCTVLHPVLEKAGFGCDVSANGPEGLELLLHNPYDAVVLDRMLPGMDGVELVRAARRAHCTVPVLMLTALGRVEDRVEGLDAGADDYLSKPFDNRELIARLRALCRRPAETVDARLCCGDLMLDPAALSLTGPAGAVRLTKNENALLEALFRHPGQLMSREMLFHAVWGAGEFVEEGNLDSYIHFVRRRLRAVGSSAVISTVRGMGYCLLAEKEDT</sequence>
<dbReference type="CDD" id="cd00383">
    <property type="entry name" value="trans_reg_C"/>
    <property type="match status" value="1"/>
</dbReference>
<dbReference type="Pfam" id="PF00072">
    <property type="entry name" value="Response_reg"/>
    <property type="match status" value="1"/>
</dbReference>
<accession>A0ABT7URC8</accession>
<keyword evidence="4" id="KW-0805">Transcription regulation</keyword>
<evidence type="ECO:0000313" key="13">
    <source>
        <dbReference type="Proteomes" id="UP001529380"/>
    </source>
</evidence>